<dbReference type="GO" id="GO:0140359">
    <property type="term" value="F:ABC-type transporter activity"/>
    <property type="evidence" value="ECO:0007669"/>
    <property type="project" value="InterPro"/>
</dbReference>
<dbReference type="Gene3D" id="2.70.50.60">
    <property type="entry name" value="abc- transporter (atp binding component) like domain"/>
    <property type="match status" value="1"/>
</dbReference>
<dbReference type="CDD" id="cd10147">
    <property type="entry name" value="Wzt_C-like"/>
    <property type="match status" value="1"/>
</dbReference>
<dbReference type="PANTHER" id="PTHR46743:SF2">
    <property type="entry name" value="TEICHOIC ACIDS EXPORT ATP-BINDING PROTEIN TAGH"/>
    <property type="match status" value="1"/>
</dbReference>
<dbReference type="GO" id="GO:0016887">
    <property type="term" value="F:ATP hydrolysis activity"/>
    <property type="evidence" value="ECO:0007669"/>
    <property type="project" value="InterPro"/>
</dbReference>
<dbReference type="Gene3D" id="3.40.50.300">
    <property type="entry name" value="P-loop containing nucleotide triphosphate hydrolases"/>
    <property type="match status" value="1"/>
</dbReference>
<evidence type="ECO:0000256" key="3">
    <source>
        <dbReference type="ARBA" id="ARBA00022741"/>
    </source>
</evidence>
<evidence type="ECO:0000256" key="4">
    <source>
        <dbReference type="ARBA" id="ARBA00022840"/>
    </source>
</evidence>
<dbReference type="GO" id="GO:0005524">
    <property type="term" value="F:ATP binding"/>
    <property type="evidence" value="ECO:0007669"/>
    <property type="project" value="UniProtKB-KW"/>
</dbReference>
<dbReference type="InterPro" id="IPR029439">
    <property type="entry name" value="Wzt_C"/>
</dbReference>
<evidence type="ECO:0000313" key="7">
    <source>
        <dbReference type="Proteomes" id="UP000249046"/>
    </source>
</evidence>
<dbReference type="EMBL" id="QFPO01000005">
    <property type="protein sequence ID" value="PZQ16554.1"/>
    <property type="molecule type" value="Genomic_DNA"/>
</dbReference>
<dbReference type="InterPro" id="IPR003593">
    <property type="entry name" value="AAA+_ATPase"/>
</dbReference>
<dbReference type="InterPro" id="IPR027417">
    <property type="entry name" value="P-loop_NTPase"/>
</dbReference>
<evidence type="ECO:0000259" key="5">
    <source>
        <dbReference type="PROSITE" id="PS50893"/>
    </source>
</evidence>
<evidence type="ECO:0000256" key="2">
    <source>
        <dbReference type="ARBA" id="ARBA00022448"/>
    </source>
</evidence>
<keyword evidence="2" id="KW-0813">Transport</keyword>
<dbReference type="SUPFAM" id="SSF52540">
    <property type="entry name" value="P-loop containing nucleoside triphosphate hydrolases"/>
    <property type="match status" value="1"/>
</dbReference>
<dbReference type="InterPro" id="IPR015860">
    <property type="entry name" value="ABC_transpr_TagH-like"/>
</dbReference>
<dbReference type="AlphaFoldDB" id="A0A2W5KKZ7"/>
<dbReference type="Pfam" id="PF00005">
    <property type="entry name" value="ABC_tran"/>
    <property type="match status" value="1"/>
</dbReference>
<dbReference type="SMART" id="SM00382">
    <property type="entry name" value="AAA"/>
    <property type="match status" value="1"/>
</dbReference>
<accession>A0A2W5KKZ7</accession>
<protein>
    <submittedName>
        <fullName evidence="6">ABC transporter ATP-binding protein</fullName>
    </submittedName>
</protein>
<sequence length="429" mass="46917">MISHVSEPAPDAKSDVARGSHRSVPLIEVRGLGKGYPKVFERRDRLRALLQLLLGRERADGYEVLRDLDMTVMRGESLGLIGENGAGKSTLLKLIAGVLTPSTGSVRVFGTVGALLELGAGFHAEYSGRDNVAMAAALYGLDRAELRAKLDEIIAFADIGRYIDEPVKHYSSGMVVRLGFAVVAALRPDLLITDEVLAVGDEAFQKKCIRWIEDYLGAGGTLLLVSHSMYHVQKLCRHALWLRDGSVAAYGDVFDVTQAYLAYQERKSGEQAARSQKIDTAQEFAVIGVALNGVAADRPTVLERGADLHVETRIHSRDGRLPVVAFGLARADGTPVYGVTTEMESVAPVRDGEAFVARIVFPRLPLLPGSYSLRVHSMDSEGVRAFDTVERAITIRGESREFGLVRLEHRWPDAEDRERRSDPEGSDGR</sequence>
<comment type="caution">
    <text evidence="6">The sequence shown here is derived from an EMBL/GenBank/DDBJ whole genome shotgun (WGS) entry which is preliminary data.</text>
</comment>
<dbReference type="Pfam" id="PF14524">
    <property type="entry name" value="Wzt_C"/>
    <property type="match status" value="1"/>
</dbReference>
<organism evidence="6 7">
    <name type="scientific">Rhodanobacter denitrificans</name>
    <dbReference type="NCBI Taxonomy" id="666685"/>
    <lineage>
        <taxon>Bacteria</taxon>
        <taxon>Pseudomonadati</taxon>
        <taxon>Pseudomonadota</taxon>
        <taxon>Gammaproteobacteria</taxon>
        <taxon>Lysobacterales</taxon>
        <taxon>Rhodanobacteraceae</taxon>
        <taxon>Rhodanobacter</taxon>
    </lineage>
</organism>
<dbReference type="InterPro" id="IPR050683">
    <property type="entry name" value="Bact_Polysacc_Export_ATP-bd"/>
</dbReference>
<dbReference type="GO" id="GO:0016020">
    <property type="term" value="C:membrane"/>
    <property type="evidence" value="ECO:0007669"/>
    <property type="project" value="InterPro"/>
</dbReference>
<dbReference type="PROSITE" id="PS50893">
    <property type="entry name" value="ABC_TRANSPORTER_2"/>
    <property type="match status" value="1"/>
</dbReference>
<dbReference type="PANTHER" id="PTHR46743">
    <property type="entry name" value="TEICHOIC ACIDS EXPORT ATP-BINDING PROTEIN TAGH"/>
    <property type="match status" value="1"/>
</dbReference>
<keyword evidence="4 6" id="KW-0067">ATP-binding</keyword>
<reference evidence="6 7" key="1">
    <citation type="submission" date="2017-08" db="EMBL/GenBank/DDBJ databases">
        <title>Infants hospitalized years apart are colonized by the same room-sourced microbial strains.</title>
        <authorList>
            <person name="Brooks B."/>
            <person name="Olm M.R."/>
            <person name="Firek B.A."/>
            <person name="Baker R."/>
            <person name="Thomas B.C."/>
            <person name="Morowitz M.J."/>
            <person name="Banfield J.F."/>
        </authorList>
    </citation>
    <scope>NUCLEOTIDE SEQUENCE [LARGE SCALE GENOMIC DNA]</scope>
    <source>
        <strain evidence="6">S2_005_003_R2_42</strain>
    </source>
</reference>
<dbReference type="InterPro" id="IPR003439">
    <property type="entry name" value="ABC_transporter-like_ATP-bd"/>
</dbReference>
<name>A0A2W5KKZ7_9GAMM</name>
<dbReference type="CDD" id="cd03220">
    <property type="entry name" value="ABC_KpsT_Wzt"/>
    <property type="match status" value="1"/>
</dbReference>
<proteinExistence type="inferred from homology"/>
<dbReference type="Proteomes" id="UP000249046">
    <property type="component" value="Unassembled WGS sequence"/>
</dbReference>
<feature type="domain" description="ABC transporter" evidence="5">
    <location>
        <begin position="44"/>
        <end position="269"/>
    </location>
</feature>
<keyword evidence="3" id="KW-0547">Nucleotide-binding</keyword>
<evidence type="ECO:0000256" key="1">
    <source>
        <dbReference type="ARBA" id="ARBA00005417"/>
    </source>
</evidence>
<gene>
    <name evidence="6" type="ORF">DI564_07980</name>
</gene>
<evidence type="ECO:0000313" key="6">
    <source>
        <dbReference type="EMBL" id="PZQ16554.1"/>
    </source>
</evidence>
<comment type="similarity">
    <text evidence="1">Belongs to the ABC transporter superfamily.</text>
</comment>